<dbReference type="EMBL" id="AUZY01011567">
    <property type="protein sequence ID" value="EQD34212.1"/>
    <property type="molecule type" value="Genomic_DNA"/>
</dbReference>
<organism evidence="7">
    <name type="scientific">mine drainage metagenome</name>
    <dbReference type="NCBI Taxonomy" id="410659"/>
    <lineage>
        <taxon>unclassified sequences</taxon>
        <taxon>metagenomes</taxon>
        <taxon>ecological metagenomes</taxon>
    </lineage>
</organism>
<gene>
    <name evidence="7" type="ORF">B1B_17337</name>
</gene>
<feature type="domain" description="SRP54-type proteins GTP-binding" evidence="5">
    <location>
        <begin position="94"/>
        <end position="230"/>
    </location>
</feature>
<dbReference type="InterPro" id="IPR042101">
    <property type="entry name" value="SRP54_N_sf"/>
</dbReference>
<dbReference type="Gene3D" id="3.40.50.300">
    <property type="entry name" value="P-loop containing nucleotide triphosphate hydrolases"/>
    <property type="match status" value="1"/>
</dbReference>
<dbReference type="SMART" id="SM00382">
    <property type="entry name" value="AAA"/>
    <property type="match status" value="1"/>
</dbReference>
<evidence type="ECO:0000313" key="7">
    <source>
        <dbReference type="EMBL" id="EQD34212.1"/>
    </source>
</evidence>
<proteinExistence type="predicted"/>
<feature type="domain" description="Signal recognition particle SRP54 helical bundle" evidence="6">
    <location>
        <begin position="3"/>
        <end position="84"/>
    </location>
</feature>
<dbReference type="SMART" id="SM00962">
    <property type="entry name" value="SRP54"/>
    <property type="match status" value="1"/>
</dbReference>
<dbReference type="InterPro" id="IPR003593">
    <property type="entry name" value="AAA+_ATPase"/>
</dbReference>
<dbReference type="GO" id="GO:0048500">
    <property type="term" value="C:signal recognition particle"/>
    <property type="evidence" value="ECO:0007669"/>
    <property type="project" value="InterPro"/>
</dbReference>
<dbReference type="Pfam" id="PF02881">
    <property type="entry name" value="SRP54_N"/>
    <property type="match status" value="1"/>
</dbReference>
<dbReference type="InterPro" id="IPR000897">
    <property type="entry name" value="SRP54_GTPase_dom"/>
</dbReference>
<comment type="subcellular location">
    <subcellularLocation>
        <location evidence="1">Cytoplasm</location>
    </subcellularLocation>
</comment>
<comment type="caution">
    <text evidence="7">The sequence shown here is derived from an EMBL/GenBank/DDBJ whole genome shotgun (WGS) entry which is preliminary data.</text>
</comment>
<evidence type="ECO:0000256" key="3">
    <source>
        <dbReference type="ARBA" id="ARBA00023134"/>
    </source>
</evidence>
<dbReference type="PANTHER" id="PTHR11564">
    <property type="entry name" value="SIGNAL RECOGNITION PARTICLE 54K PROTEIN SRP54"/>
    <property type="match status" value="1"/>
</dbReference>
<dbReference type="AlphaFoldDB" id="T0YQZ6"/>
<dbReference type="Pfam" id="PF00448">
    <property type="entry name" value="SRP54"/>
    <property type="match status" value="1"/>
</dbReference>
<name>T0YQZ6_9ZZZZ</name>
<reference evidence="7" key="2">
    <citation type="journal article" date="2014" name="ISME J.">
        <title>Microbial stratification in low pH oxic and suboxic macroscopic growths along an acid mine drainage.</title>
        <authorList>
            <person name="Mendez-Garcia C."/>
            <person name="Mesa V."/>
            <person name="Sprenger R.R."/>
            <person name="Richter M."/>
            <person name="Diez M.S."/>
            <person name="Solano J."/>
            <person name="Bargiela R."/>
            <person name="Golyshina O.V."/>
            <person name="Manteca A."/>
            <person name="Ramos J.L."/>
            <person name="Gallego J.R."/>
            <person name="Llorente I."/>
            <person name="Martins Dos Santos V.A."/>
            <person name="Jensen O.N."/>
            <person name="Pelaez A.I."/>
            <person name="Sanchez J."/>
            <person name="Ferrer M."/>
        </authorList>
    </citation>
    <scope>NUCLEOTIDE SEQUENCE</scope>
</reference>
<evidence type="ECO:0000259" key="5">
    <source>
        <dbReference type="SMART" id="SM00962"/>
    </source>
</evidence>
<feature type="non-terminal residue" evidence="7">
    <location>
        <position position="230"/>
    </location>
</feature>
<keyword evidence="2" id="KW-0547">Nucleotide-binding</keyword>
<feature type="domain" description="AAA+ ATPase" evidence="4">
    <location>
        <begin position="93"/>
        <end position="215"/>
    </location>
</feature>
<reference evidence="7" key="1">
    <citation type="submission" date="2013-08" db="EMBL/GenBank/DDBJ databases">
        <authorList>
            <person name="Mendez C."/>
            <person name="Richter M."/>
            <person name="Ferrer M."/>
            <person name="Sanchez J."/>
        </authorList>
    </citation>
    <scope>NUCLEOTIDE SEQUENCE</scope>
</reference>
<sequence length="230" mass="25210">MDLGEGLRKAIARLKGATVIDAKAIREFNKELQRALISADVEVELVFAFTKRIEDAALRSDMPQGVSTKDYITSLVYEELTKLMGKSYEPEIVPKKILLAGIYGSGKTTTAAKLAKFYQDRGLGVGLICCDVSRPAAYEQLETLAKQANAAFFGMKGEKDVARIVREGVAALRGKKVIICDSGGRSGMDEELIMELKSINREFMPDERLLVINADIGQAAGRQAREFDKA</sequence>
<evidence type="ECO:0000256" key="1">
    <source>
        <dbReference type="ARBA" id="ARBA00004496"/>
    </source>
</evidence>
<dbReference type="GO" id="GO:0005525">
    <property type="term" value="F:GTP binding"/>
    <property type="evidence" value="ECO:0007669"/>
    <property type="project" value="UniProtKB-KW"/>
</dbReference>
<evidence type="ECO:0000259" key="4">
    <source>
        <dbReference type="SMART" id="SM00382"/>
    </source>
</evidence>
<dbReference type="SUPFAM" id="SSF52540">
    <property type="entry name" value="P-loop containing nucleoside triphosphate hydrolases"/>
    <property type="match status" value="1"/>
</dbReference>
<protein>
    <submittedName>
        <fullName evidence="7">GTP-binding signal recognition particle G-domain protein</fullName>
    </submittedName>
</protein>
<evidence type="ECO:0000259" key="6">
    <source>
        <dbReference type="SMART" id="SM00963"/>
    </source>
</evidence>
<dbReference type="GO" id="GO:0006614">
    <property type="term" value="P:SRP-dependent cotranslational protein targeting to membrane"/>
    <property type="evidence" value="ECO:0007669"/>
    <property type="project" value="InterPro"/>
</dbReference>
<dbReference type="SMART" id="SM00963">
    <property type="entry name" value="SRP54_N"/>
    <property type="match status" value="1"/>
</dbReference>
<dbReference type="GO" id="GO:0003924">
    <property type="term" value="F:GTPase activity"/>
    <property type="evidence" value="ECO:0007669"/>
    <property type="project" value="InterPro"/>
</dbReference>
<dbReference type="SUPFAM" id="SSF47364">
    <property type="entry name" value="Domain of the SRP/SRP receptor G-proteins"/>
    <property type="match status" value="1"/>
</dbReference>
<dbReference type="InterPro" id="IPR022941">
    <property type="entry name" value="SRP54"/>
</dbReference>
<accession>T0YQZ6</accession>
<dbReference type="Gene3D" id="1.20.120.140">
    <property type="entry name" value="Signal recognition particle SRP54, nucleotide-binding domain"/>
    <property type="match status" value="1"/>
</dbReference>
<dbReference type="InterPro" id="IPR027417">
    <property type="entry name" value="P-loop_NTPase"/>
</dbReference>
<dbReference type="PANTHER" id="PTHR11564:SF5">
    <property type="entry name" value="SIGNAL RECOGNITION PARTICLE SUBUNIT SRP54"/>
    <property type="match status" value="1"/>
</dbReference>
<dbReference type="InterPro" id="IPR013822">
    <property type="entry name" value="Signal_recog_particl_SRP54_hlx"/>
</dbReference>
<keyword evidence="3" id="KW-0342">GTP-binding</keyword>
<evidence type="ECO:0000256" key="2">
    <source>
        <dbReference type="ARBA" id="ARBA00022741"/>
    </source>
</evidence>
<dbReference type="InterPro" id="IPR036225">
    <property type="entry name" value="SRP/SRP_N"/>
</dbReference>